<protein>
    <recommendedName>
        <fullName evidence="3">MBD domain-containing protein</fullName>
    </recommendedName>
</protein>
<dbReference type="AlphaFoldDB" id="A0A3P6Q0B6"/>
<dbReference type="PANTHER" id="PTHR45915:SF2">
    <property type="entry name" value="TOUTATIS, ISOFORM E"/>
    <property type="match status" value="1"/>
</dbReference>
<organism evidence="4 5">
    <name type="scientific">Gongylonema pulchrum</name>
    <dbReference type="NCBI Taxonomy" id="637853"/>
    <lineage>
        <taxon>Eukaryota</taxon>
        <taxon>Metazoa</taxon>
        <taxon>Ecdysozoa</taxon>
        <taxon>Nematoda</taxon>
        <taxon>Chromadorea</taxon>
        <taxon>Rhabditida</taxon>
        <taxon>Spirurina</taxon>
        <taxon>Spiruromorpha</taxon>
        <taxon>Spiruroidea</taxon>
        <taxon>Gongylonematidae</taxon>
        <taxon>Gongylonema</taxon>
    </lineage>
</organism>
<accession>A0A3P6Q0B6</accession>
<evidence type="ECO:0000313" key="4">
    <source>
        <dbReference type="EMBL" id="VDK37730.1"/>
    </source>
</evidence>
<evidence type="ECO:0000259" key="3">
    <source>
        <dbReference type="PROSITE" id="PS50982"/>
    </source>
</evidence>
<comment type="subcellular location">
    <subcellularLocation>
        <location evidence="1">Nucleus</location>
    </subcellularLocation>
</comment>
<evidence type="ECO:0000256" key="2">
    <source>
        <dbReference type="SAM" id="MobiDB-lite"/>
    </source>
</evidence>
<name>A0A3P6Q0B6_9BILA</name>
<dbReference type="Proteomes" id="UP000271098">
    <property type="component" value="Unassembled WGS sequence"/>
</dbReference>
<evidence type="ECO:0000256" key="1">
    <source>
        <dbReference type="ARBA" id="ARBA00004123"/>
    </source>
</evidence>
<dbReference type="InterPro" id="IPR001739">
    <property type="entry name" value="Methyl_CpG_DNA-bd"/>
</dbReference>
<dbReference type="PANTHER" id="PTHR45915">
    <property type="entry name" value="TRANSCRIPTION INTERMEDIARY FACTOR"/>
    <property type="match status" value="1"/>
</dbReference>
<gene>
    <name evidence="4" type="ORF">GPUH_LOCUS3078</name>
</gene>
<sequence>MLLLYVTPIFLHVPVLRFYSWRRETCIRTISASGVRGDVIYYAPCGKRLGSYAEVMRYLNKRNITNIDREHFSFSCKIIVGDYIQIRIAEDGKRILYKITEEEVLAQIARCSTSGSRKSSSVAAAAAAKMAPSPVDLSKTDPTAATDKKALHHLQRRLQRNEQYYAQLLFGLFVMNIFTYIQLEQAIFATPPRGGTPVVAARGGASRHSTPAVAEEKPPKPELSEEEKQEERLRALRLPTDDLLIEEARVNSCPPLLFCAFYFTIGGEASGRWVKCRSWEDERRKIGSSGEYHT</sequence>
<dbReference type="Gene3D" id="3.30.890.10">
    <property type="entry name" value="Methyl-cpg-binding Protein 2, Chain A"/>
    <property type="match status" value="1"/>
</dbReference>
<reference evidence="4 5" key="1">
    <citation type="submission" date="2018-11" db="EMBL/GenBank/DDBJ databases">
        <authorList>
            <consortium name="Pathogen Informatics"/>
        </authorList>
    </citation>
    <scope>NUCLEOTIDE SEQUENCE [LARGE SCALE GENOMIC DNA]</scope>
</reference>
<feature type="domain" description="MBD" evidence="3">
    <location>
        <begin position="7"/>
        <end position="79"/>
    </location>
</feature>
<proteinExistence type="predicted"/>
<dbReference type="Pfam" id="PF01429">
    <property type="entry name" value="MBD"/>
    <property type="match status" value="1"/>
</dbReference>
<feature type="region of interest" description="Disordered" evidence="2">
    <location>
        <begin position="200"/>
        <end position="228"/>
    </location>
</feature>
<dbReference type="InterPro" id="IPR016177">
    <property type="entry name" value="DNA-bd_dom_sf"/>
</dbReference>
<dbReference type="GO" id="GO:0003677">
    <property type="term" value="F:DNA binding"/>
    <property type="evidence" value="ECO:0007669"/>
    <property type="project" value="InterPro"/>
</dbReference>
<dbReference type="SUPFAM" id="SSF54171">
    <property type="entry name" value="DNA-binding domain"/>
    <property type="match status" value="1"/>
</dbReference>
<dbReference type="GO" id="GO:0000785">
    <property type="term" value="C:chromatin"/>
    <property type="evidence" value="ECO:0007669"/>
    <property type="project" value="TreeGrafter"/>
</dbReference>
<dbReference type="PROSITE" id="PS50982">
    <property type="entry name" value="MBD"/>
    <property type="match status" value="1"/>
</dbReference>
<dbReference type="OrthoDB" id="784962at2759"/>
<dbReference type="EMBL" id="UYRT01005010">
    <property type="protein sequence ID" value="VDK37730.1"/>
    <property type="molecule type" value="Genomic_DNA"/>
</dbReference>
<evidence type="ECO:0000313" key="5">
    <source>
        <dbReference type="Proteomes" id="UP000271098"/>
    </source>
</evidence>
<dbReference type="GO" id="GO:0005634">
    <property type="term" value="C:nucleus"/>
    <property type="evidence" value="ECO:0007669"/>
    <property type="project" value="UniProtKB-SubCell"/>
</dbReference>
<dbReference type="SMART" id="SM00391">
    <property type="entry name" value="MBD"/>
    <property type="match status" value="1"/>
</dbReference>
<feature type="compositionally biased region" description="Basic and acidic residues" evidence="2">
    <location>
        <begin position="214"/>
        <end position="223"/>
    </location>
</feature>
<keyword evidence="5" id="KW-1185">Reference proteome</keyword>